<comment type="caution">
    <text evidence="1">The sequence shown here is derived from an EMBL/GenBank/DDBJ whole genome shotgun (WGS) entry which is preliminary data.</text>
</comment>
<name>A0A645DYU9_9ZZZZ</name>
<dbReference type="EMBL" id="VSSQ01040974">
    <property type="protein sequence ID" value="MPM94318.1"/>
    <property type="molecule type" value="Genomic_DNA"/>
</dbReference>
<gene>
    <name evidence="1" type="ORF">SDC9_141464</name>
</gene>
<proteinExistence type="predicted"/>
<protein>
    <submittedName>
        <fullName evidence="1">Uncharacterized protein</fullName>
    </submittedName>
</protein>
<organism evidence="1">
    <name type="scientific">bioreactor metagenome</name>
    <dbReference type="NCBI Taxonomy" id="1076179"/>
    <lineage>
        <taxon>unclassified sequences</taxon>
        <taxon>metagenomes</taxon>
        <taxon>ecological metagenomes</taxon>
    </lineage>
</organism>
<evidence type="ECO:0000313" key="1">
    <source>
        <dbReference type="EMBL" id="MPM94318.1"/>
    </source>
</evidence>
<dbReference type="AlphaFoldDB" id="A0A645DYU9"/>
<accession>A0A645DYU9</accession>
<reference evidence="1" key="1">
    <citation type="submission" date="2019-08" db="EMBL/GenBank/DDBJ databases">
        <authorList>
            <person name="Kucharzyk K."/>
            <person name="Murdoch R.W."/>
            <person name="Higgins S."/>
            <person name="Loffler F."/>
        </authorList>
    </citation>
    <scope>NUCLEOTIDE SEQUENCE</scope>
</reference>
<sequence>MLFAVNNVGSGNLRVAGLNQHNLNGILYLFDRNLVINNQRFKLGSCPQGQ</sequence>